<comment type="caution">
    <text evidence="1">The sequence shown here is derived from an EMBL/GenBank/DDBJ whole genome shotgun (WGS) entry which is preliminary data.</text>
</comment>
<proteinExistence type="predicted"/>
<evidence type="ECO:0000313" key="2">
    <source>
        <dbReference type="Proteomes" id="UP000649617"/>
    </source>
</evidence>
<name>A0A812YDJ7_SYMPI</name>
<sequence length="79" mass="8174">MASVKVDPTSLVIGVGLGAVAAFVVAKATMKPTPVNPGIEKASPKVATVKTIKDIEDALSKSSNGKVAFCRCWRSGKFP</sequence>
<dbReference type="OrthoDB" id="449252at2759"/>
<dbReference type="InterPro" id="IPR042216">
    <property type="entry name" value="MitoNEET_CISD"/>
</dbReference>
<organism evidence="1 2">
    <name type="scientific">Symbiodinium pilosum</name>
    <name type="common">Dinoflagellate</name>
    <dbReference type="NCBI Taxonomy" id="2952"/>
    <lineage>
        <taxon>Eukaryota</taxon>
        <taxon>Sar</taxon>
        <taxon>Alveolata</taxon>
        <taxon>Dinophyceae</taxon>
        <taxon>Suessiales</taxon>
        <taxon>Symbiodiniaceae</taxon>
        <taxon>Symbiodinium</taxon>
    </lineage>
</organism>
<reference evidence="1" key="1">
    <citation type="submission" date="2021-02" db="EMBL/GenBank/DDBJ databases">
        <authorList>
            <person name="Dougan E. K."/>
            <person name="Rhodes N."/>
            <person name="Thang M."/>
            <person name="Chan C."/>
        </authorList>
    </citation>
    <scope>NUCLEOTIDE SEQUENCE</scope>
</reference>
<feature type="non-terminal residue" evidence="1">
    <location>
        <position position="1"/>
    </location>
</feature>
<keyword evidence="2" id="KW-1185">Reference proteome</keyword>
<dbReference type="Proteomes" id="UP000649617">
    <property type="component" value="Unassembled WGS sequence"/>
</dbReference>
<evidence type="ECO:0000313" key="1">
    <source>
        <dbReference type="EMBL" id="CAE7777101.1"/>
    </source>
</evidence>
<dbReference type="AlphaFoldDB" id="A0A812YDJ7"/>
<accession>A0A812YDJ7</accession>
<dbReference type="EMBL" id="CAJNIZ010047849">
    <property type="protein sequence ID" value="CAE7777101.1"/>
    <property type="molecule type" value="Genomic_DNA"/>
</dbReference>
<protein>
    <submittedName>
        <fullName evidence="1">Cisd2-a protein</fullName>
    </submittedName>
</protein>
<dbReference type="Gene3D" id="3.40.5.90">
    <property type="entry name" value="CDGSH iron-sulfur domain, mitoNEET-type"/>
    <property type="match status" value="1"/>
</dbReference>
<gene>
    <name evidence="1" type="primary">cisd2-a</name>
    <name evidence="1" type="ORF">SPIL2461_LOCUS23028</name>
</gene>